<sequence length="255" mass="26618">MATRLATQRNFITVIPAPTGSSAAATVTIEQPDKGVVVQKTTTEPDDSGSTTNGARPATQEVATVSVASSVPGMVSRPSSSTQLSTIAIAGGLKNGSSKGTLMSANLLANNTNIMNLLGNANGLTLQQIIQQKKIVINTNGTLIDLVPLNDDSESAEIKSDSEKLLDGPAANENVESGNSSEATVDESAQVTAQVAVVQSQSPGDGTPQYITVTGKLFLLLSFVYYADKNVCVIKNNIDTYRVDQIANITRFRGS</sequence>
<accession>A0A182SRU1</accession>
<dbReference type="VEuPathDB" id="VectorBase:AMAM012138"/>
<keyword evidence="3" id="KW-1185">Reference proteome</keyword>
<protein>
    <submittedName>
        <fullName evidence="2">Uncharacterized protein</fullName>
    </submittedName>
</protein>
<evidence type="ECO:0000256" key="1">
    <source>
        <dbReference type="SAM" id="MobiDB-lite"/>
    </source>
</evidence>
<dbReference type="EnsemblMetazoa" id="AMAM012138-RA">
    <property type="protein sequence ID" value="AMAM012138-PA"/>
    <property type="gene ID" value="AMAM012138"/>
</dbReference>
<dbReference type="AlphaFoldDB" id="A0A182SRU1"/>
<name>A0A182SRU1_9DIPT</name>
<dbReference type="Proteomes" id="UP000075901">
    <property type="component" value="Unassembled WGS sequence"/>
</dbReference>
<evidence type="ECO:0000313" key="2">
    <source>
        <dbReference type="EnsemblMetazoa" id="AMAM012138-PA"/>
    </source>
</evidence>
<feature type="region of interest" description="Disordered" evidence="1">
    <location>
        <begin position="40"/>
        <end position="61"/>
    </location>
</feature>
<evidence type="ECO:0000313" key="3">
    <source>
        <dbReference type="Proteomes" id="UP000075901"/>
    </source>
</evidence>
<reference evidence="3" key="1">
    <citation type="submission" date="2013-09" db="EMBL/GenBank/DDBJ databases">
        <title>The Genome Sequence of Anopheles maculatus species B.</title>
        <authorList>
            <consortium name="The Broad Institute Genomics Platform"/>
            <person name="Neafsey D.E."/>
            <person name="Besansky N."/>
            <person name="Howell P."/>
            <person name="Walton C."/>
            <person name="Young S.K."/>
            <person name="Zeng Q."/>
            <person name="Gargeya S."/>
            <person name="Fitzgerald M."/>
            <person name="Haas B."/>
            <person name="Abouelleil A."/>
            <person name="Allen A.W."/>
            <person name="Alvarado L."/>
            <person name="Arachchi H.M."/>
            <person name="Berlin A.M."/>
            <person name="Chapman S.B."/>
            <person name="Gainer-Dewar J."/>
            <person name="Goldberg J."/>
            <person name="Griggs A."/>
            <person name="Gujja S."/>
            <person name="Hansen M."/>
            <person name="Howarth C."/>
            <person name="Imamovic A."/>
            <person name="Ireland A."/>
            <person name="Larimer J."/>
            <person name="McCowan C."/>
            <person name="Murphy C."/>
            <person name="Pearson M."/>
            <person name="Poon T.W."/>
            <person name="Priest M."/>
            <person name="Roberts A."/>
            <person name="Saif S."/>
            <person name="Shea T."/>
            <person name="Sisk P."/>
            <person name="Sykes S."/>
            <person name="Wortman J."/>
            <person name="Nusbaum C."/>
            <person name="Birren B."/>
        </authorList>
    </citation>
    <scope>NUCLEOTIDE SEQUENCE [LARGE SCALE GENOMIC DNA]</scope>
    <source>
        <strain evidence="3">maculatus3</strain>
    </source>
</reference>
<reference evidence="2" key="2">
    <citation type="submission" date="2020-05" db="UniProtKB">
        <authorList>
            <consortium name="EnsemblMetazoa"/>
        </authorList>
    </citation>
    <scope>IDENTIFICATION</scope>
    <source>
        <strain evidence="2">maculatus3</strain>
    </source>
</reference>
<proteinExistence type="predicted"/>
<organism evidence="2 3">
    <name type="scientific">Anopheles maculatus</name>
    <dbReference type="NCBI Taxonomy" id="74869"/>
    <lineage>
        <taxon>Eukaryota</taxon>
        <taxon>Metazoa</taxon>
        <taxon>Ecdysozoa</taxon>
        <taxon>Arthropoda</taxon>
        <taxon>Hexapoda</taxon>
        <taxon>Insecta</taxon>
        <taxon>Pterygota</taxon>
        <taxon>Neoptera</taxon>
        <taxon>Endopterygota</taxon>
        <taxon>Diptera</taxon>
        <taxon>Nematocera</taxon>
        <taxon>Culicoidea</taxon>
        <taxon>Culicidae</taxon>
        <taxon>Anophelinae</taxon>
        <taxon>Anopheles</taxon>
        <taxon>Anopheles maculatus group</taxon>
    </lineage>
</organism>